<sequence>MVKTIRGYEWVYTRSVSSVERRMRTFPILVSRAPLAFSPTFKWQLSNTPKGAKKSDQSMEQEDGVYLRPTGAWTAEPRVAINASNVAATIDNIEQLTGSNFLAWKEIISVVLGVLDLDYALRVTSPIPPIDGEDNYDEKKKTYDANAEKWKWSNRLSLMIMKTSISVGIKGAIPDSENAKEYLASIEEKFKGSTKVYVSTLIQRLLSTKYDGSSSIREHIMMMTDMAGKLKGMDMDISDGFLVHFIMTSLPSEYIAFKINYNTQKDKWSISDLIAMCNCACYQLFTGIPYRENTKKGGESHMVSASLISYTSGLAYIWYQDLPEKYTCNTRQYKGMLNDFIALFITDRGSYCNKVSELVAAAAAFRARVSSSPNRGACAPRVGVTANGISASPHSLGMGGAFLASDIKLDGQNYRKASHDARNLMFTFVMCLRPEFESIRAQLLGRAVFLTMEEALAALIAEETRLRSLSFGLTPPLSVFAAPRQEVYQPIPLSDATTNQLGQLQSQLQVLQTQVQLRSSSDAPPSGSASLAVASSSMSGSSNMSSCWEEYLSHAFHQFLSAEGTLPQLSCPGAHAQNGVAERKHRHLIETARTLLLAYHVPQHFWADAVSTSVYLINMQPSSRLQGKCPGELLFSTPPRVPPDTQPSTISSSDGMASADDILPDDPPLAPSSRYELRDRNTIAAPDRYGFLSTAVVPEPHTYQEAVVYPECTWDLVPLLAHAVPIACKWVFKVKTKSDGSVERYKAHLVARGFQQAHGRDYDETFAPVARMATVHTLVVVAAVRSWTISQMDVKNAFLHGDLQEEVYMTPPQGVVAPIGHVCRLRCALYDLKQAPRAWFERFSSVVLAAGFSPSNYDPALFIHTSSHGCTMLLLYVDDILITGEEYIAFVKHQLSAQFFMSDLDPLRYFLGIEFTRTDDGYYLSQQRYIQDLLARSGLTDSRTAATPIKLHLQLHPTDGTLLEDPSRYRHIVGSLVYLAVTRPDIAHSVHVLSQFVSVPMSVHYAHLLRVLRYLRGTVDRCLFYSLSSQLQLHAYSDSIWTSDPVDRRSVSGYCIFLGSSLITWKSKKQTVVSRSSAEAELRALATTTSEIVWLRWLLADLGVSCGTLHLLCVTTLVLYRLLLIQ</sequence>
<dbReference type="InterPro" id="IPR013103">
    <property type="entry name" value="RVT_2"/>
</dbReference>
<accession>L0P2M6</accession>
<dbReference type="Pfam" id="PF14223">
    <property type="entry name" value="Retrotran_gag_2"/>
    <property type="match status" value="1"/>
</dbReference>
<reference evidence="3" key="1">
    <citation type="submission" date="2012-05" db="EMBL/GenBank/DDBJ databases">
        <authorList>
            <person name="Han B."/>
            <person name="Lu Y."/>
            <person name="Feng Q."/>
            <person name="Zhao Q."/>
            <person name="Lu T.T."/>
            <person name="Li Y."/>
            <person name="Liu K.Y."/>
            <person name="Huang X.H."/>
            <person name="Fan D.L."/>
            <person name="Weng Q.J."/>
            <person name="Zhang L."/>
            <person name="Lu Y.Q."/>
            <person name="Guo Y.L."/>
            <person name="Li W.J."/>
            <person name="Zhou C.C."/>
            <person name="Lu H.Y."/>
            <person name="Huang T."/>
            <person name="Zhu C.R."/>
            <person name="Zhao Y."/>
            <person name="Hu T."/>
            <person name="Yao N."/>
        </authorList>
    </citation>
    <scope>NUCLEOTIDE SEQUENCE</scope>
</reference>
<dbReference type="CDD" id="cd09272">
    <property type="entry name" value="RNase_HI_RT_Ty1"/>
    <property type="match status" value="1"/>
</dbReference>
<dbReference type="InterPro" id="IPR043502">
    <property type="entry name" value="DNA/RNA_pol_sf"/>
</dbReference>
<dbReference type="InterPro" id="IPR001584">
    <property type="entry name" value="Integrase_cat-core"/>
</dbReference>
<dbReference type="PANTHER" id="PTHR11439">
    <property type="entry name" value="GAG-POL-RELATED RETROTRANSPOSON"/>
    <property type="match status" value="1"/>
</dbReference>
<feature type="domain" description="Integrase catalytic" evidence="2">
    <location>
        <begin position="544"/>
        <end position="638"/>
    </location>
</feature>
<dbReference type="PANTHER" id="PTHR11439:SF461">
    <property type="entry name" value="OS10G0432200 PROTEIN"/>
    <property type="match status" value="1"/>
</dbReference>
<organism evidence="3">
    <name type="scientific">Phyllostachys edulis</name>
    <name type="common">Tortoise shell bamboo</name>
    <name type="synonym">Bambusa edulis</name>
    <dbReference type="NCBI Taxonomy" id="38705"/>
    <lineage>
        <taxon>Eukaryota</taxon>
        <taxon>Viridiplantae</taxon>
        <taxon>Streptophyta</taxon>
        <taxon>Embryophyta</taxon>
        <taxon>Tracheophyta</taxon>
        <taxon>Spermatophyta</taxon>
        <taxon>Magnoliopsida</taxon>
        <taxon>Liliopsida</taxon>
        <taxon>Poales</taxon>
        <taxon>Poaceae</taxon>
        <taxon>BOP clade</taxon>
        <taxon>Bambusoideae</taxon>
        <taxon>Arundinarodae</taxon>
        <taxon>Arundinarieae</taxon>
        <taxon>Arundinariinae</taxon>
        <taxon>Phyllostachys</taxon>
    </lineage>
</organism>
<dbReference type="AlphaFoldDB" id="L0P2M6"/>
<dbReference type="GO" id="GO:0015074">
    <property type="term" value="P:DNA integration"/>
    <property type="evidence" value="ECO:0007669"/>
    <property type="project" value="InterPro"/>
</dbReference>
<feature type="region of interest" description="Disordered" evidence="1">
    <location>
        <begin position="637"/>
        <end position="673"/>
    </location>
</feature>
<dbReference type="Gene3D" id="3.30.420.10">
    <property type="entry name" value="Ribonuclease H-like superfamily/Ribonuclease H"/>
    <property type="match status" value="1"/>
</dbReference>
<evidence type="ECO:0000259" key="2">
    <source>
        <dbReference type="PROSITE" id="PS50994"/>
    </source>
</evidence>
<evidence type="ECO:0000313" key="3">
    <source>
        <dbReference type="EMBL" id="CCI55442.1"/>
    </source>
</evidence>
<name>L0P2M6_PHYED</name>
<evidence type="ECO:0000256" key="1">
    <source>
        <dbReference type="SAM" id="MobiDB-lite"/>
    </source>
</evidence>
<proteinExistence type="predicted"/>
<gene>
    <name evidence="3" type="primary">PH01B031C15.25</name>
</gene>
<dbReference type="SUPFAM" id="SSF53098">
    <property type="entry name" value="Ribonuclease H-like"/>
    <property type="match status" value="1"/>
</dbReference>
<feature type="compositionally biased region" description="Polar residues" evidence="1">
    <location>
        <begin position="646"/>
        <end position="655"/>
    </location>
</feature>
<dbReference type="InterPro" id="IPR036397">
    <property type="entry name" value="RNaseH_sf"/>
</dbReference>
<dbReference type="Pfam" id="PF07727">
    <property type="entry name" value="RVT_2"/>
    <property type="match status" value="1"/>
</dbReference>
<dbReference type="EMBL" id="FO203444">
    <property type="protein sequence ID" value="CCI55442.1"/>
    <property type="molecule type" value="Genomic_DNA"/>
</dbReference>
<dbReference type="InterPro" id="IPR012337">
    <property type="entry name" value="RNaseH-like_sf"/>
</dbReference>
<dbReference type="SUPFAM" id="SSF56672">
    <property type="entry name" value="DNA/RNA polymerases"/>
    <property type="match status" value="1"/>
</dbReference>
<dbReference type="GO" id="GO:0003676">
    <property type="term" value="F:nucleic acid binding"/>
    <property type="evidence" value="ECO:0007669"/>
    <property type="project" value="InterPro"/>
</dbReference>
<protein>
    <submittedName>
        <fullName evidence="3">PH01B031C15.25 protein</fullName>
    </submittedName>
</protein>
<dbReference type="PROSITE" id="PS50994">
    <property type="entry name" value="INTEGRASE"/>
    <property type="match status" value="1"/>
</dbReference>